<dbReference type="PANTHER" id="PTHR42939:SF1">
    <property type="entry name" value="ABC TRANSPORTER ATP-BINDING PROTEIN ALBC-RELATED"/>
    <property type="match status" value="1"/>
</dbReference>
<dbReference type="GO" id="GO:0005524">
    <property type="term" value="F:ATP binding"/>
    <property type="evidence" value="ECO:0007669"/>
    <property type="project" value="UniProtKB-KW"/>
</dbReference>
<organism evidence="5 6">
    <name type="scientific">Lactococcus lactis</name>
    <dbReference type="NCBI Taxonomy" id="1358"/>
    <lineage>
        <taxon>Bacteria</taxon>
        <taxon>Bacillati</taxon>
        <taxon>Bacillota</taxon>
        <taxon>Bacilli</taxon>
        <taxon>Lactobacillales</taxon>
        <taxon>Streptococcaceae</taxon>
        <taxon>Lactococcus</taxon>
    </lineage>
</organism>
<dbReference type="SMART" id="SM00382">
    <property type="entry name" value="AAA"/>
    <property type="match status" value="1"/>
</dbReference>
<dbReference type="Proteomes" id="UP001186159">
    <property type="component" value="Unassembled WGS sequence"/>
</dbReference>
<keyword evidence="3 5" id="KW-0067">ATP-binding</keyword>
<dbReference type="InterPro" id="IPR051782">
    <property type="entry name" value="ABC_Transporter_VariousFunc"/>
</dbReference>
<dbReference type="InterPro" id="IPR027417">
    <property type="entry name" value="P-loop_NTPase"/>
</dbReference>
<gene>
    <name evidence="5" type="ORF">RZO27_07535</name>
</gene>
<dbReference type="InterPro" id="IPR003593">
    <property type="entry name" value="AAA+_ATPase"/>
</dbReference>
<dbReference type="InterPro" id="IPR003439">
    <property type="entry name" value="ABC_transporter-like_ATP-bd"/>
</dbReference>
<evidence type="ECO:0000313" key="5">
    <source>
        <dbReference type="EMBL" id="MDV2618981.1"/>
    </source>
</evidence>
<feature type="domain" description="ABC transporter" evidence="4">
    <location>
        <begin position="3"/>
        <end position="210"/>
    </location>
</feature>
<evidence type="ECO:0000259" key="4">
    <source>
        <dbReference type="PROSITE" id="PS50893"/>
    </source>
</evidence>
<evidence type="ECO:0000256" key="3">
    <source>
        <dbReference type="ARBA" id="ARBA00022840"/>
    </source>
</evidence>
<reference evidence="5 6" key="1">
    <citation type="submission" date="2023-10" db="EMBL/GenBank/DDBJ databases">
        <title>Production of high quality cheese from raw caw milk (raw cheese).</title>
        <authorList>
            <person name="Samouris G."/>
        </authorList>
    </citation>
    <scope>NUCLEOTIDE SEQUENCE [LARGE SCALE GENOMIC DNA]</scope>
    <source>
        <strain evidence="5 6">MRS-5</strain>
    </source>
</reference>
<dbReference type="Pfam" id="PF00005">
    <property type="entry name" value="ABC_tran"/>
    <property type="match status" value="1"/>
</dbReference>
<keyword evidence="1" id="KW-0813">Transport</keyword>
<dbReference type="PROSITE" id="PS50893">
    <property type="entry name" value="ABC_TRANSPORTER_2"/>
    <property type="match status" value="1"/>
</dbReference>
<name>A0ABD5GQ38_9LACT</name>
<dbReference type="PANTHER" id="PTHR42939">
    <property type="entry name" value="ABC TRANSPORTER ATP-BINDING PROTEIN ALBC-RELATED"/>
    <property type="match status" value="1"/>
</dbReference>
<accession>A0ABD5GQ38</accession>
<dbReference type="RefSeq" id="WP_195928190.1">
    <property type="nucleotide sequence ID" value="NZ_JADPDK010000027.1"/>
</dbReference>
<comment type="caution">
    <text evidence="5">The sequence shown here is derived from an EMBL/GenBank/DDBJ whole genome shotgun (WGS) entry which is preliminary data.</text>
</comment>
<evidence type="ECO:0000256" key="2">
    <source>
        <dbReference type="ARBA" id="ARBA00022741"/>
    </source>
</evidence>
<keyword evidence="2" id="KW-0547">Nucleotide-binding</keyword>
<dbReference type="AlphaFoldDB" id="A0ABD5GQ38"/>
<proteinExistence type="predicted"/>
<sequence length="210" mass="24029">MKLEIKNLSTNALKSLDLEISKPGIYGIIGRNGVGKSTFFTAISDELKYSGEITVKDSLFSGRVSYVPSLSIFDENLKAQDYIKELKGIELENALKYMPKFHTDRFFTKPIKKYSLGMKEILAFIYTISIEADVLIIDELMNGLDHNMRNKAYEILKDLSQTRIILLTSHILEEMEKNCNQVYFLSKNGFSEVTNFENAKQLILETEVFL</sequence>
<dbReference type="EMBL" id="JAWHVN010000027">
    <property type="protein sequence ID" value="MDV2618981.1"/>
    <property type="molecule type" value="Genomic_DNA"/>
</dbReference>
<dbReference type="SUPFAM" id="SSF52540">
    <property type="entry name" value="P-loop containing nucleoside triphosphate hydrolases"/>
    <property type="match status" value="1"/>
</dbReference>
<dbReference type="Gene3D" id="3.40.50.300">
    <property type="entry name" value="P-loop containing nucleotide triphosphate hydrolases"/>
    <property type="match status" value="1"/>
</dbReference>
<evidence type="ECO:0000256" key="1">
    <source>
        <dbReference type="ARBA" id="ARBA00022448"/>
    </source>
</evidence>
<evidence type="ECO:0000313" key="6">
    <source>
        <dbReference type="Proteomes" id="UP001186159"/>
    </source>
</evidence>
<protein>
    <submittedName>
        <fullName evidence="5">ATP-binding cassette domain-containing protein</fullName>
    </submittedName>
</protein>